<gene>
    <name evidence="2" type="ORF">AAFF_G00042320</name>
</gene>
<feature type="compositionally biased region" description="Basic and acidic residues" evidence="1">
    <location>
        <begin position="49"/>
        <end position="58"/>
    </location>
</feature>
<proteinExistence type="predicted"/>
<dbReference type="EMBL" id="JAINUG010000122">
    <property type="protein sequence ID" value="KAJ8394877.1"/>
    <property type="molecule type" value="Genomic_DNA"/>
</dbReference>
<evidence type="ECO:0000313" key="3">
    <source>
        <dbReference type="Proteomes" id="UP001221898"/>
    </source>
</evidence>
<accession>A0AAD7S2R1</accession>
<dbReference type="AlphaFoldDB" id="A0AAD7S2R1"/>
<organism evidence="2 3">
    <name type="scientific">Aldrovandia affinis</name>
    <dbReference type="NCBI Taxonomy" id="143900"/>
    <lineage>
        <taxon>Eukaryota</taxon>
        <taxon>Metazoa</taxon>
        <taxon>Chordata</taxon>
        <taxon>Craniata</taxon>
        <taxon>Vertebrata</taxon>
        <taxon>Euteleostomi</taxon>
        <taxon>Actinopterygii</taxon>
        <taxon>Neopterygii</taxon>
        <taxon>Teleostei</taxon>
        <taxon>Notacanthiformes</taxon>
        <taxon>Halosauridae</taxon>
        <taxon>Aldrovandia</taxon>
    </lineage>
</organism>
<feature type="region of interest" description="Disordered" evidence="1">
    <location>
        <begin position="41"/>
        <end position="67"/>
    </location>
</feature>
<sequence length="94" mass="10014">MLKQSESQSALLSPGAASLSNHVIIRASISTSLAREIIVPLTPCPSSPRRSDTQDPPRELQLGCGPSAEREQRGLAISLLIPGNQLIDDDKALE</sequence>
<reference evidence="2" key="1">
    <citation type="journal article" date="2023" name="Science">
        <title>Genome structures resolve the early diversification of teleost fishes.</title>
        <authorList>
            <person name="Parey E."/>
            <person name="Louis A."/>
            <person name="Montfort J."/>
            <person name="Bouchez O."/>
            <person name="Roques C."/>
            <person name="Iampietro C."/>
            <person name="Lluch J."/>
            <person name="Castinel A."/>
            <person name="Donnadieu C."/>
            <person name="Desvignes T."/>
            <person name="Floi Bucao C."/>
            <person name="Jouanno E."/>
            <person name="Wen M."/>
            <person name="Mejri S."/>
            <person name="Dirks R."/>
            <person name="Jansen H."/>
            <person name="Henkel C."/>
            <person name="Chen W.J."/>
            <person name="Zahm M."/>
            <person name="Cabau C."/>
            <person name="Klopp C."/>
            <person name="Thompson A.W."/>
            <person name="Robinson-Rechavi M."/>
            <person name="Braasch I."/>
            <person name="Lecointre G."/>
            <person name="Bobe J."/>
            <person name="Postlethwait J.H."/>
            <person name="Berthelot C."/>
            <person name="Roest Crollius H."/>
            <person name="Guiguen Y."/>
        </authorList>
    </citation>
    <scope>NUCLEOTIDE SEQUENCE</scope>
    <source>
        <strain evidence="2">NC1722</strain>
    </source>
</reference>
<evidence type="ECO:0000256" key="1">
    <source>
        <dbReference type="SAM" id="MobiDB-lite"/>
    </source>
</evidence>
<comment type="caution">
    <text evidence="2">The sequence shown here is derived from an EMBL/GenBank/DDBJ whole genome shotgun (WGS) entry which is preliminary data.</text>
</comment>
<keyword evidence="3" id="KW-1185">Reference proteome</keyword>
<name>A0AAD7S2R1_9TELE</name>
<evidence type="ECO:0000313" key="2">
    <source>
        <dbReference type="EMBL" id="KAJ8394877.1"/>
    </source>
</evidence>
<protein>
    <submittedName>
        <fullName evidence="2">Uncharacterized protein</fullName>
    </submittedName>
</protein>
<dbReference type="Proteomes" id="UP001221898">
    <property type="component" value="Unassembled WGS sequence"/>
</dbReference>